<dbReference type="Gene3D" id="3.30.70.2970">
    <property type="entry name" value="Protein of unknown function (DUF541), domain 2"/>
    <property type="match status" value="1"/>
</dbReference>
<comment type="caution">
    <text evidence="2">The sequence shown here is derived from an EMBL/GenBank/DDBJ whole genome shotgun (WGS) entry which is preliminary data.</text>
</comment>
<dbReference type="Gene3D" id="3.30.110.170">
    <property type="entry name" value="Protein of unknown function (DUF541), domain 1"/>
    <property type="match status" value="1"/>
</dbReference>
<gene>
    <name evidence="2" type="ORF">H8693_01195</name>
</gene>
<keyword evidence="3" id="KW-1185">Reference proteome</keyword>
<keyword evidence="1" id="KW-0732">Signal</keyword>
<name>A0A926HWC5_9FIRM</name>
<reference evidence="2" key="1">
    <citation type="submission" date="2020-08" db="EMBL/GenBank/DDBJ databases">
        <title>Genome public.</title>
        <authorList>
            <person name="Liu C."/>
            <person name="Sun Q."/>
        </authorList>
    </citation>
    <scope>NUCLEOTIDE SEQUENCE</scope>
    <source>
        <strain evidence="2">NSJ-63</strain>
    </source>
</reference>
<feature type="signal peptide" evidence="1">
    <location>
        <begin position="1"/>
        <end position="20"/>
    </location>
</feature>
<proteinExistence type="predicted"/>
<evidence type="ECO:0000256" key="1">
    <source>
        <dbReference type="SAM" id="SignalP"/>
    </source>
</evidence>
<dbReference type="GO" id="GO:0006974">
    <property type="term" value="P:DNA damage response"/>
    <property type="evidence" value="ECO:0007669"/>
    <property type="project" value="TreeGrafter"/>
</dbReference>
<organism evidence="2 3">
    <name type="scientific">Guopingia tenuis</name>
    <dbReference type="NCBI Taxonomy" id="2763656"/>
    <lineage>
        <taxon>Bacteria</taxon>
        <taxon>Bacillati</taxon>
        <taxon>Bacillota</taxon>
        <taxon>Clostridia</taxon>
        <taxon>Christensenellales</taxon>
        <taxon>Christensenellaceae</taxon>
        <taxon>Guopingia</taxon>
    </lineage>
</organism>
<evidence type="ECO:0000313" key="2">
    <source>
        <dbReference type="EMBL" id="MBC8537546.1"/>
    </source>
</evidence>
<dbReference type="InterPro" id="IPR052022">
    <property type="entry name" value="26kDa_periplasmic_antigen"/>
</dbReference>
<feature type="chain" id="PRO_5039438126" evidence="1">
    <location>
        <begin position="21"/>
        <end position="262"/>
    </location>
</feature>
<dbReference type="Proteomes" id="UP000617951">
    <property type="component" value="Unassembled WGS sequence"/>
</dbReference>
<dbReference type="InterPro" id="IPR007497">
    <property type="entry name" value="SIMPL/DUF541"/>
</dbReference>
<dbReference type="AlphaFoldDB" id="A0A926HWC5"/>
<dbReference type="EMBL" id="JACRSS010000001">
    <property type="protein sequence ID" value="MBC8537546.1"/>
    <property type="molecule type" value="Genomic_DNA"/>
</dbReference>
<dbReference type="PANTHER" id="PTHR34387">
    <property type="entry name" value="SLR1258 PROTEIN"/>
    <property type="match status" value="1"/>
</dbReference>
<dbReference type="PROSITE" id="PS51257">
    <property type="entry name" value="PROKAR_LIPOPROTEIN"/>
    <property type="match status" value="1"/>
</dbReference>
<sequence>MKKKLFFCFSALLCLWTALAGCAPQAGKPAFAESTDNNIAAVSSSTAEEQSDRVAVIGSASVTLVPDMAELTFDVTTDGNTAADVTAQNEKAVNKVTEDLISSGIKKEDIQTSGFSVYPEYTYDDQGKKASNGYTATTSITVTIRSVDSIGKTVDQAIKSGANGAYGITYSLSNGEAKYNEMLAQSYEAAKKKADALAAAAGKKTDGVVYMEENQQAYEMAMTQTSQTVSAAKETGNENSETKFEPGSMEISAQVQFVFALK</sequence>
<protein>
    <submittedName>
        <fullName evidence="2">SIMPL domain-containing protein</fullName>
    </submittedName>
</protein>
<dbReference type="RefSeq" id="WP_249279448.1">
    <property type="nucleotide sequence ID" value="NZ_JACRSS010000001.1"/>
</dbReference>
<dbReference type="Pfam" id="PF04402">
    <property type="entry name" value="SIMPL"/>
    <property type="match status" value="1"/>
</dbReference>
<evidence type="ECO:0000313" key="3">
    <source>
        <dbReference type="Proteomes" id="UP000617951"/>
    </source>
</evidence>
<accession>A0A926HWC5</accession>
<dbReference type="PANTHER" id="PTHR34387:SF2">
    <property type="entry name" value="SLR1258 PROTEIN"/>
    <property type="match status" value="1"/>
</dbReference>